<sequence>MCLSACVDNGFIGRGFINPPVIGWLERSTRIRAAPAIEFHQPSRSRVGLKDFESDSHCRVGLSRSFINPHAVGWFARNGVNSQKSN</sequence>
<reference evidence="1" key="1">
    <citation type="submission" date="2020-02" db="EMBL/GenBank/DDBJ databases">
        <authorList>
            <person name="Meier V. D."/>
        </authorList>
    </citation>
    <scope>NUCLEOTIDE SEQUENCE</scope>
    <source>
        <strain evidence="1">AVDCRST_MAG92</strain>
    </source>
</reference>
<evidence type="ECO:0000313" key="1">
    <source>
        <dbReference type="EMBL" id="CAA9213573.1"/>
    </source>
</evidence>
<protein>
    <submittedName>
        <fullName evidence="1">Uncharacterized protein</fullName>
    </submittedName>
</protein>
<name>A0A6J4H3W9_9CYAN</name>
<proteinExistence type="predicted"/>
<dbReference type="EMBL" id="CADCTM010000032">
    <property type="protein sequence ID" value="CAA9213573.1"/>
    <property type="molecule type" value="Genomic_DNA"/>
</dbReference>
<dbReference type="AlphaFoldDB" id="A0A6J4H3W9"/>
<accession>A0A6J4H3W9</accession>
<gene>
    <name evidence="1" type="ORF">AVDCRST_MAG92-211</name>
</gene>
<organism evidence="1">
    <name type="scientific">uncultured Coleofasciculus sp</name>
    <dbReference type="NCBI Taxonomy" id="1267456"/>
    <lineage>
        <taxon>Bacteria</taxon>
        <taxon>Bacillati</taxon>
        <taxon>Cyanobacteriota</taxon>
        <taxon>Cyanophyceae</taxon>
        <taxon>Coleofasciculales</taxon>
        <taxon>Coleofasciculaceae</taxon>
        <taxon>Coleofasciculus</taxon>
        <taxon>environmental samples</taxon>
    </lineage>
</organism>